<proteinExistence type="predicted"/>
<reference evidence="2 3" key="1">
    <citation type="submission" date="2016-11" db="EMBL/GenBank/DDBJ databases">
        <authorList>
            <person name="Jaros S."/>
            <person name="Januszkiewicz K."/>
            <person name="Wedrychowicz H."/>
        </authorList>
    </citation>
    <scope>NUCLEOTIDE SEQUENCE [LARGE SCALE GENOMIC DNA]</scope>
    <source>
        <strain evidence="2 3">DSM 26910</strain>
    </source>
</reference>
<accession>A0A1M4STM2</accession>
<name>A0A1M4STM2_9BACT</name>
<evidence type="ECO:0000256" key="1">
    <source>
        <dbReference type="SAM" id="Phobius"/>
    </source>
</evidence>
<dbReference type="Proteomes" id="UP000184164">
    <property type="component" value="Unassembled WGS sequence"/>
</dbReference>
<keyword evidence="1" id="KW-1133">Transmembrane helix</keyword>
<feature type="transmembrane region" description="Helical" evidence="1">
    <location>
        <begin position="21"/>
        <end position="40"/>
    </location>
</feature>
<dbReference type="AlphaFoldDB" id="A0A1M4STM2"/>
<dbReference type="STRING" id="1484053.SAMN05444274_101143"/>
<feature type="transmembrane region" description="Helical" evidence="1">
    <location>
        <begin position="46"/>
        <end position="62"/>
    </location>
</feature>
<evidence type="ECO:0000313" key="3">
    <source>
        <dbReference type="Proteomes" id="UP000184164"/>
    </source>
</evidence>
<organism evidence="2 3">
    <name type="scientific">Mariniphaga anaerophila</name>
    <dbReference type="NCBI Taxonomy" id="1484053"/>
    <lineage>
        <taxon>Bacteria</taxon>
        <taxon>Pseudomonadati</taxon>
        <taxon>Bacteroidota</taxon>
        <taxon>Bacteroidia</taxon>
        <taxon>Marinilabiliales</taxon>
        <taxon>Prolixibacteraceae</taxon>
        <taxon>Mariniphaga</taxon>
    </lineage>
</organism>
<dbReference type="EMBL" id="FQUM01000001">
    <property type="protein sequence ID" value="SHE35528.1"/>
    <property type="molecule type" value="Genomic_DNA"/>
</dbReference>
<dbReference type="Pfam" id="PF13571">
    <property type="entry name" value="DUF4133"/>
    <property type="match status" value="1"/>
</dbReference>
<evidence type="ECO:0008006" key="4">
    <source>
        <dbReference type="Google" id="ProtNLM"/>
    </source>
</evidence>
<keyword evidence="1" id="KW-0472">Membrane</keyword>
<keyword evidence="1" id="KW-0812">Transmembrane</keyword>
<dbReference type="RefSeq" id="WP_072998015.1">
    <property type="nucleotide sequence ID" value="NZ_FQUM01000001.1"/>
</dbReference>
<dbReference type="InterPro" id="IPR025407">
    <property type="entry name" value="DUF4133"/>
</dbReference>
<keyword evidence="3" id="KW-1185">Reference proteome</keyword>
<protein>
    <recommendedName>
        <fullName evidence="4">DUF4133 domain-containing protein</fullName>
    </recommendedName>
</protein>
<gene>
    <name evidence="2" type="ORF">SAMN05444274_101143</name>
</gene>
<sequence>MKPYILRKIDTNLYIKGFTGAMVYQALYGILAALLLFVLLYVLSGAVIAVVVCVPAFFWWLFRLTRLQQKYGPDGWAKKKTVRQLPRFVTIKKRISQPQPHESKSH</sequence>
<evidence type="ECO:0000313" key="2">
    <source>
        <dbReference type="EMBL" id="SHE35528.1"/>
    </source>
</evidence>